<name>A0ABQ5YTI9_9BURK</name>
<evidence type="ECO:0000313" key="5">
    <source>
        <dbReference type="EMBL" id="GLR27130.1"/>
    </source>
</evidence>
<dbReference type="EC" id="3.1.4.3" evidence="2"/>
<evidence type="ECO:0000256" key="2">
    <source>
        <dbReference type="ARBA" id="ARBA00012018"/>
    </source>
</evidence>
<comment type="similarity">
    <text evidence="1">Belongs to the bacterial phospholipase C family.</text>
</comment>
<dbReference type="InterPro" id="IPR006311">
    <property type="entry name" value="TAT_signal"/>
</dbReference>
<dbReference type="InterPro" id="IPR007312">
    <property type="entry name" value="Phosphoesterase"/>
</dbReference>
<dbReference type="EMBL" id="BSOJ01000027">
    <property type="protein sequence ID" value="GLR27130.1"/>
    <property type="molecule type" value="Genomic_DNA"/>
</dbReference>
<dbReference type="PROSITE" id="PS51257">
    <property type="entry name" value="PROKAR_LIPOPROTEIN"/>
    <property type="match status" value="1"/>
</dbReference>
<evidence type="ECO:0000256" key="4">
    <source>
        <dbReference type="SAM" id="SignalP"/>
    </source>
</evidence>
<evidence type="ECO:0000256" key="3">
    <source>
        <dbReference type="ARBA" id="ARBA00022801"/>
    </source>
</evidence>
<dbReference type="PANTHER" id="PTHR31956:SF1">
    <property type="entry name" value="NON-SPECIFIC PHOSPHOLIPASE C1"/>
    <property type="match status" value="1"/>
</dbReference>
<evidence type="ECO:0000313" key="6">
    <source>
        <dbReference type="Proteomes" id="UP001156664"/>
    </source>
</evidence>
<proteinExistence type="inferred from homology"/>
<dbReference type="PANTHER" id="PTHR31956">
    <property type="entry name" value="NON-SPECIFIC PHOSPHOLIPASE C4-RELATED"/>
    <property type="match status" value="1"/>
</dbReference>
<keyword evidence="3" id="KW-0378">Hydrolase</keyword>
<dbReference type="Proteomes" id="UP001156664">
    <property type="component" value="Unassembled WGS sequence"/>
</dbReference>
<dbReference type="RefSeq" id="WP_284281849.1">
    <property type="nucleotide sequence ID" value="NZ_BSOJ01000027.1"/>
</dbReference>
<reference evidence="6" key="1">
    <citation type="journal article" date="2019" name="Int. J. Syst. Evol. Microbiol.">
        <title>The Global Catalogue of Microorganisms (GCM) 10K type strain sequencing project: providing services to taxonomists for standard genome sequencing and annotation.</title>
        <authorList>
            <consortium name="The Broad Institute Genomics Platform"/>
            <consortium name="The Broad Institute Genome Sequencing Center for Infectious Disease"/>
            <person name="Wu L."/>
            <person name="Ma J."/>
        </authorList>
    </citation>
    <scope>NUCLEOTIDE SEQUENCE [LARGE SCALE GENOMIC DNA]</scope>
    <source>
        <strain evidence="6">NBRC 105857</strain>
    </source>
</reference>
<gene>
    <name evidence="5" type="ORF">GCM10007875_22210</name>
</gene>
<dbReference type="PROSITE" id="PS51318">
    <property type="entry name" value="TAT"/>
    <property type="match status" value="1"/>
</dbReference>
<dbReference type="Pfam" id="PF04185">
    <property type="entry name" value="Phosphoesterase"/>
    <property type="match status" value="1"/>
</dbReference>
<keyword evidence="6" id="KW-1185">Reference proteome</keyword>
<feature type="chain" id="PRO_5046226508" description="phospholipase C" evidence="4">
    <location>
        <begin position="21"/>
        <end position="507"/>
    </location>
</feature>
<accession>A0ABQ5YTI9</accession>
<keyword evidence="4" id="KW-0732">Signal</keyword>
<organism evidence="5 6">
    <name type="scientific">Limnobacter litoralis</name>
    <dbReference type="NCBI Taxonomy" id="481366"/>
    <lineage>
        <taxon>Bacteria</taxon>
        <taxon>Pseudomonadati</taxon>
        <taxon>Pseudomonadota</taxon>
        <taxon>Betaproteobacteria</taxon>
        <taxon>Burkholderiales</taxon>
        <taxon>Burkholderiaceae</taxon>
        <taxon>Limnobacter</taxon>
    </lineage>
</organism>
<dbReference type="CDD" id="cd16013">
    <property type="entry name" value="AcpA"/>
    <property type="match status" value="1"/>
</dbReference>
<dbReference type="Gene3D" id="3.40.720.10">
    <property type="entry name" value="Alkaline Phosphatase, subunit A"/>
    <property type="match status" value="2"/>
</dbReference>
<protein>
    <recommendedName>
        <fullName evidence="2">phospholipase C</fullName>
        <ecNumber evidence="2">3.1.4.3</ecNumber>
    </recommendedName>
</protein>
<evidence type="ECO:0000256" key="1">
    <source>
        <dbReference type="ARBA" id="ARBA00009717"/>
    </source>
</evidence>
<dbReference type="InterPro" id="IPR017850">
    <property type="entry name" value="Alkaline_phosphatase_core_sf"/>
</dbReference>
<comment type="caution">
    <text evidence="5">The sequence shown here is derived from an EMBL/GenBank/DDBJ whole genome shotgun (WGS) entry which is preliminary data.</text>
</comment>
<sequence length="507" mass="54512">MVSRRRFLGSLSTAAGSAMLASCGADSNVLGSNTAASSPSVSASQAGSAGNGMGIAAKDMNLPALPHPDESGIEHIVLVMMENRSFDHYLGWVPGAEGRQAGLNFPDRKGRPVGSFYLADAPGYGYQSCGKEDPDHSYAGGRKHFNNGQMNGFLETIGDAGVDDDHFPVGYFQEKDLPFFSGVVKNYTVCDQYHHGLLASTYPNRIYMHAGQTDRVDNAMTTSTLTTIWDLLQAKGVTGTYYFQDLPLTALWGQKYLNISQPYEKFLLDAKLGTLPSVSFVDPRFLGENPQGVSNDDHPQADIRNGQAFLNGVYEALRTSPLWSKTLLVINYDEWGGFYDHVVPPYAPVTAQEAKIPNDGLLGFRVPCAIIGPRARRNHVSHFRFDPNSILNMISWRFGLPSLGARGDWSVNLAHALDFSTAPNLNAPAFNVPGGPFGGECQSGLPNPVPNVGADPASSLANTILSGSTAPGVGTAGYSSMSLTNLAHNLEWLQLKSKAQALGFFQP</sequence>
<feature type="signal peptide" evidence="4">
    <location>
        <begin position="1"/>
        <end position="20"/>
    </location>
</feature>